<dbReference type="EMBL" id="CM001475">
    <property type="protein sequence ID" value="EIC29564.1"/>
    <property type="molecule type" value="Genomic_DNA"/>
</dbReference>
<keyword evidence="3" id="KW-1185">Reference proteome</keyword>
<organism evidence="2 3">
    <name type="scientific">Methylomicrobium album BG8</name>
    <dbReference type="NCBI Taxonomy" id="686340"/>
    <lineage>
        <taxon>Bacteria</taxon>
        <taxon>Pseudomonadati</taxon>
        <taxon>Pseudomonadota</taxon>
        <taxon>Gammaproteobacteria</taxon>
        <taxon>Methylococcales</taxon>
        <taxon>Methylococcaceae</taxon>
        <taxon>Methylomicrobium</taxon>
    </lineage>
</organism>
<evidence type="ECO:0000313" key="2">
    <source>
        <dbReference type="EMBL" id="EIC29564.1"/>
    </source>
</evidence>
<dbReference type="Proteomes" id="UP000005090">
    <property type="component" value="Chromosome"/>
</dbReference>
<feature type="transmembrane region" description="Helical" evidence="1">
    <location>
        <begin position="12"/>
        <end position="32"/>
    </location>
</feature>
<keyword evidence="1" id="KW-0472">Membrane</keyword>
<evidence type="ECO:0000256" key="1">
    <source>
        <dbReference type="SAM" id="Phobius"/>
    </source>
</evidence>
<keyword evidence="1" id="KW-0812">Transmembrane</keyword>
<evidence type="ECO:0000313" key="3">
    <source>
        <dbReference type="Proteomes" id="UP000005090"/>
    </source>
</evidence>
<feature type="transmembrane region" description="Helical" evidence="1">
    <location>
        <begin position="38"/>
        <end position="58"/>
    </location>
</feature>
<dbReference type="eggNOG" id="ENOG5033IN5">
    <property type="taxonomic scope" value="Bacteria"/>
</dbReference>
<name>H8GNH1_METAL</name>
<keyword evidence="1" id="KW-1133">Transmembrane helix</keyword>
<feature type="transmembrane region" description="Helical" evidence="1">
    <location>
        <begin position="98"/>
        <end position="114"/>
    </location>
</feature>
<dbReference type="STRING" id="686340.Metal_1797"/>
<sequence length="167" mass="18881">MILTARRKRQIEAIILIILLILSLGGIFINDYAPSDGFGYWVMMVFVFAFFSIILGWLQSQQEGENFAPVLRDQALHWLCTLLVVGGDSIVLKPENNSGLVILLILSLAVVLDGVRIGWRFSVVGIFLGVSAVIPTYTQHFFWVELIIVATIITLTIIWSFWLRRNN</sequence>
<protein>
    <submittedName>
        <fullName evidence="2">Uncharacterized protein</fullName>
    </submittedName>
</protein>
<feature type="transmembrane region" description="Helical" evidence="1">
    <location>
        <begin position="143"/>
        <end position="163"/>
    </location>
</feature>
<gene>
    <name evidence="2" type="ORF">Metal_1797</name>
</gene>
<dbReference type="AlphaFoldDB" id="H8GNH1"/>
<proteinExistence type="predicted"/>
<accession>H8GNH1</accession>
<reference evidence="2 3" key="1">
    <citation type="journal article" date="2013" name="Genome Announc.">
        <title>Genome Sequence of the Obligate Gammaproteobacterial Methanotroph Methylomicrobium album Strain BG8.</title>
        <authorList>
            <person name="Kits K.D."/>
            <person name="Kalyuzhnaya M.G."/>
            <person name="Klotz M.G."/>
            <person name="Jetten M.S."/>
            <person name="Op den Camp H.J."/>
            <person name="Vuilleumier S."/>
            <person name="Bringel F."/>
            <person name="Dispirito A.A."/>
            <person name="Murrell J.C."/>
            <person name="Bruce D."/>
            <person name="Cheng J.F."/>
            <person name="Copeland A."/>
            <person name="Goodwin L."/>
            <person name="Hauser L."/>
            <person name="Lajus A."/>
            <person name="Land M.L."/>
            <person name="Lapidus A."/>
            <person name="Lucas S."/>
            <person name="Medigue C."/>
            <person name="Pitluck S."/>
            <person name="Woyke T."/>
            <person name="Zeytun A."/>
            <person name="Stein L.Y."/>
        </authorList>
    </citation>
    <scope>NUCLEOTIDE SEQUENCE [LARGE SCALE GENOMIC DNA]</scope>
    <source>
        <strain evidence="2 3">BG8</strain>
    </source>
</reference>
<dbReference type="HOGENOM" id="CLU_1523422_0_0_6"/>
<dbReference type="RefSeq" id="WP_005371517.1">
    <property type="nucleotide sequence ID" value="NZ_CM001475.1"/>
</dbReference>